<evidence type="ECO:0000256" key="2">
    <source>
        <dbReference type="SAM" id="MobiDB-lite"/>
    </source>
</evidence>
<name>A0A075FHY6_9ARCH</name>
<dbReference type="Gene3D" id="3.40.50.300">
    <property type="entry name" value="P-loop containing nucleotide triphosphate hydrolases"/>
    <property type="match status" value="1"/>
</dbReference>
<evidence type="ECO:0000313" key="3">
    <source>
        <dbReference type="EMBL" id="AIE90683.1"/>
    </source>
</evidence>
<feature type="compositionally biased region" description="Basic and acidic residues" evidence="2">
    <location>
        <begin position="189"/>
        <end position="198"/>
    </location>
</feature>
<evidence type="ECO:0000256" key="1">
    <source>
        <dbReference type="SAM" id="Coils"/>
    </source>
</evidence>
<dbReference type="AlphaFoldDB" id="A0A075FHY6"/>
<accession>A0A075FHY6</accession>
<dbReference type="InterPro" id="IPR027417">
    <property type="entry name" value="P-loop_NTPase"/>
</dbReference>
<protein>
    <submittedName>
        <fullName evidence="3">Uncharacterized protein</fullName>
    </submittedName>
</protein>
<feature type="region of interest" description="Disordered" evidence="2">
    <location>
        <begin position="167"/>
        <end position="202"/>
    </location>
</feature>
<keyword evidence="1" id="KW-0175">Coiled coil</keyword>
<sequence>MTYRLIRKNLIRLIVKEYHEKVDDLLENFPNKYSLHEFSGELDAIANETKQQHRASDHINNIRKSLKGVRKEMIRIAGQSLISGKVSKDSFFTNYYGGIVLDNRIFDEELYDKVIEFEPDNTIAWVFSTSPNDEISYSQIQGEVEHDFGKKCTRVIEKYQTNAADIPTKDFEINEETEVEDEPDENDAKDDSSSHSTDDGWVENPIEIGRVLFDKKNGLKLHKDRKKWYFTLLIRNEFVDEIWPNSKVAVYGKVKKENQTAIPEFKNVTFFAQLGEGGKYRAHGKDGDFDSWSKMHTDYRAYPLKQKISSTELCEFQNSDLTGFKVRKLNEDEVLLLSGMRGGIAYGDTMIDDMKVTARFPYDAANPILDKTFYQSKHILGRMNTGKTTALKWDFMITATSPIIPENKRPIFIFIDGQNNFTRFPKIENLNDEARKFCETHQITNPKLDVLTFSKDPNRGDTTLGLDQLPVDSWIYMFAEAAANTEGTLIQELTMARETLIREQLEVNIENIRREVENRINGNTQINYNIRNAISRVLSSPETNLLDQENRTVLTPELLFQRGRSLTLDVSQLNFNDRRAVVAYVAEMLHHHKFVNGRHDPPVIFVMDEAEQIVPARGTAREKYNIERLAGKLCEITENGRQNYYGFYFVTHHSHKVNPDLVNLAATQMCFKPSADDARFIKKYFPELPLDEVLKLNTGEFWMKCFISTDEQPEIFAKCRFPSLAEKTDKI</sequence>
<proteinExistence type="predicted"/>
<feature type="coiled-coil region" evidence="1">
    <location>
        <begin position="495"/>
        <end position="522"/>
    </location>
</feature>
<dbReference type="SUPFAM" id="SSF52540">
    <property type="entry name" value="P-loop containing nucleoside triphosphate hydrolases"/>
    <property type="match status" value="1"/>
</dbReference>
<feature type="compositionally biased region" description="Acidic residues" evidence="2">
    <location>
        <begin position="173"/>
        <end position="188"/>
    </location>
</feature>
<organism evidence="3">
    <name type="scientific">uncultured marine thaumarchaeote AD1000_05_B01</name>
    <dbReference type="NCBI Taxonomy" id="1455883"/>
    <lineage>
        <taxon>Archaea</taxon>
        <taxon>Nitrososphaerota</taxon>
        <taxon>environmental samples</taxon>
    </lineage>
</organism>
<reference evidence="3" key="1">
    <citation type="journal article" date="2014" name="Genome Biol. Evol.">
        <title>Pangenome evidence for extensive interdomain horizontal transfer affecting lineage core and shell genes in uncultured planktonic thaumarchaeota and euryarchaeota.</title>
        <authorList>
            <person name="Deschamps P."/>
            <person name="Zivanovic Y."/>
            <person name="Moreira D."/>
            <person name="Rodriguez-Valera F."/>
            <person name="Lopez-Garcia P."/>
        </authorList>
    </citation>
    <scope>NUCLEOTIDE SEQUENCE</scope>
</reference>
<dbReference type="EMBL" id="KF900316">
    <property type="protein sequence ID" value="AIE90683.1"/>
    <property type="molecule type" value="Genomic_DNA"/>
</dbReference>